<dbReference type="AlphaFoldDB" id="A0A5N6GLF9"/>
<accession>A0A5N6GLF9</accession>
<dbReference type="VEuPathDB" id="FungiDB:AFLA_002546"/>
<proteinExistence type="predicted"/>
<reference evidence="1" key="1">
    <citation type="submission" date="2019-04" db="EMBL/GenBank/DDBJ databases">
        <title>Friends and foes A comparative genomics study of 23 Aspergillus species from section Flavi.</title>
        <authorList>
            <consortium name="DOE Joint Genome Institute"/>
            <person name="Kjaerbolling I."/>
            <person name="Vesth T."/>
            <person name="Frisvad J.C."/>
            <person name="Nybo J.L."/>
            <person name="Theobald S."/>
            <person name="Kildgaard S."/>
            <person name="Isbrandt T."/>
            <person name="Kuo A."/>
            <person name="Sato A."/>
            <person name="Lyhne E.K."/>
            <person name="Kogle M.E."/>
            <person name="Wiebenga A."/>
            <person name="Kun R.S."/>
            <person name="Lubbers R.J."/>
            <person name="Makela M.R."/>
            <person name="Barry K."/>
            <person name="Chovatia M."/>
            <person name="Clum A."/>
            <person name="Daum C."/>
            <person name="Haridas S."/>
            <person name="He G."/>
            <person name="LaButti K."/>
            <person name="Lipzen A."/>
            <person name="Mondo S."/>
            <person name="Riley R."/>
            <person name="Salamov A."/>
            <person name="Simmons B.A."/>
            <person name="Magnuson J.K."/>
            <person name="Henrissat B."/>
            <person name="Mortensen U.H."/>
            <person name="Larsen T.O."/>
            <person name="Devries R.P."/>
            <person name="Grigoriev I.V."/>
            <person name="Machida M."/>
            <person name="Baker S.E."/>
            <person name="Andersen M.R."/>
        </authorList>
    </citation>
    <scope>NUCLEOTIDE SEQUENCE [LARGE SCALE GENOMIC DNA]</scope>
    <source>
        <strain evidence="1">CBS 121.62</strain>
    </source>
</reference>
<sequence>MSIKWFRTLSRGPFFESLRQSHRTNPVNADFLRSSSFNFVNPRHNVISTTDCVTQKLLETDIAKLSDEEVLSLFTTGFFGGYAFACERVILRAGGWKLLSVKFSNFEDDPAAMTIWDYTKIPSSKLLPLGSRLFGSFKLIDKHISKAPGLEPSYVDYGFGSDQSRFAGCHRVQVTRSPQTEIKRKREGDKTRRGLPLGLKYQYDILVVDDSKALNPRANQLLAAHTVSPCSDFFTLTAA</sequence>
<protein>
    <submittedName>
        <fullName evidence="1">Uncharacterized protein</fullName>
    </submittedName>
</protein>
<organism evidence="1">
    <name type="scientific">Aspergillus flavus</name>
    <dbReference type="NCBI Taxonomy" id="5059"/>
    <lineage>
        <taxon>Eukaryota</taxon>
        <taxon>Fungi</taxon>
        <taxon>Dikarya</taxon>
        <taxon>Ascomycota</taxon>
        <taxon>Pezizomycotina</taxon>
        <taxon>Eurotiomycetes</taxon>
        <taxon>Eurotiomycetidae</taxon>
        <taxon>Eurotiales</taxon>
        <taxon>Aspergillaceae</taxon>
        <taxon>Aspergillus</taxon>
        <taxon>Aspergillus subgen. Circumdati</taxon>
    </lineage>
</organism>
<dbReference type="EMBL" id="ML734648">
    <property type="protein sequence ID" value="KAB8243162.1"/>
    <property type="molecule type" value="Genomic_DNA"/>
</dbReference>
<dbReference type="VEuPathDB" id="FungiDB:F9C07_3965"/>
<gene>
    <name evidence="1" type="ORF">BDV35DRAFT_383422</name>
</gene>
<name>A0A5N6GLF9_ASPFL</name>
<dbReference type="Proteomes" id="UP000325434">
    <property type="component" value="Unassembled WGS sequence"/>
</dbReference>
<evidence type="ECO:0000313" key="1">
    <source>
        <dbReference type="EMBL" id="KAB8243162.1"/>
    </source>
</evidence>